<evidence type="ECO:0000259" key="5">
    <source>
        <dbReference type="Pfam" id="PF00462"/>
    </source>
</evidence>
<dbReference type="PANTHER" id="PTHR10293">
    <property type="entry name" value="GLUTAREDOXIN FAMILY MEMBER"/>
    <property type="match status" value="1"/>
</dbReference>
<keyword evidence="1" id="KW-0479">Metal-binding</keyword>
<sequence>MLNTIDSEERLKTFVNNSSLCVLYISATWAPQCSQIGEVVRLLSSDPRYTSISFSEVNAESVENFCKEYQITSVPTVLSFSDGREVGRVNGAKAAEITKLVGDLGVKSDSPAVGSGDLNSRIKALICQAPIMLFMKGSPEHPQCGFSKQIVAILSSHNVKYGHFDILKDEDIRQGLKKYSEWPTYPQLYVDGELIGGLDIVKQLEESGELLSALHMKA</sequence>
<dbReference type="GO" id="GO:0051536">
    <property type="term" value="F:iron-sulfur cluster binding"/>
    <property type="evidence" value="ECO:0007669"/>
    <property type="project" value="UniProtKB-KW"/>
</dbReference>
<evidence type="ECO:0000256" key="1">
    <source>
        <dbReference type="ARBA" id="ARBA00022723"/>
    </source>
</evidence>
<keyword evidence="3" id="KW-0411">Iron-sulfur</keyword>
<dbReference type="InterPro" id="IPR002109">
    <property type="entry name" value="Glutaredoxin"/>
</dbReference>
<dbReference type="InterPro" id="IPR013766">
    <property type="entry name" value="Thioredoxin_domain"/>
</dbReference>
<dbReference type="GO" id="GO:0005634">
    <property type="term" value="C:nucleus"/>
    <property type="evidence" value="ECO:0007669"/>
    <property type="project" value="TreeGrafter"/>
</dbReference>
<dbReference type="Gene3D" id="3.40.30.10">
    <property type="entry name" value="Glutaredoxin"/>
    <property type="match status" value="2"/>
</dbReference>
<proteinExistence type="predicted"/>
<dbReference type="GO" id="GO:0005829">
    <property type="term" value="C:cytosol"/>
    <property type="evidence" value="ECO:0007669"/>
    <property type="project" value="TreeGrafter"/>
</dbReference>
<dbReference type="Pfam" id="PF00085">
    <property type="entry name" value="Thioredoxin"/>
    <property type="match status" value="1"/>
</dbReference>
<evidence type="ECO:0000256" key="2">
    <source>
        <dbReference type="ARBA" id="ARBA00023004"/>
    </source>
</evidence>
<dbReference type="InterPro" id="IPR033658">
    <property type="entry name" value="GRX_PICOT-like"/>
</dbReference>
<dbReference type="SUPFAM" id="SSF52833">
    <property type="entry name" value="Thioredoxin-like"/>
    <property type="match status" value="2"/>
</dbReference>
<dbReference type="PROSITE" id="PS51354">
    <property type="entry name" value="GLUTAREDOXIN_2"/>
    <property type="match status" value="1"/>
</dbReference>
<evidence type="ECO:0000256" key="3">
    <source>
        <dbReference type="ARBA" id="ARBA00023014"/>
    </source>
</evidence>
<protein>
    <submittedName>
        <fullName evidence="6">Glutaredoxin 3</fullName>
    </submittedName>
</protein>
<accession>A0A0X3NS90</accession>
<dbReference type="FunFam" id="3.40.30.10:FF:000012">
    <property type="entry name" value="Monothiol glutaredoxin"/>
    <property type="match status" value="1"/>
</dbReference>
<dbReference type="Pfam" id="PF00462">
    <property type="entry name" value="Glutaredoxin"/>
    <property type="match status" value="1"/>
</dbReference>
<feature type="domain" description="Thioredoxin" evidence="4">
    <location>
        <begin position="8"/>
        <end position="99"/>
    </location>
</feature>
<evidence type="ECO:0000313" key="6">
    <source>
        <dbReference type="EMBL" id="JAP42465.1"/>
    </source>
</evidence>
<feature type="domain" description="Glutaredoxin" evidence="5">
    <location>
        <begin position="131"/>
        <end position="195"/>
    </location>
</feature>
<dbReference type="GO" id="GO:0006879">
    <property type="term" value="P:intracellular iron ion homeostasis"/>
    <property type="evidence" value="ECO:0007669"/>
    <property type="project" value="TreeGrafter"/>
</dbReference>
<dbReference type="CDD" id="cd03028">
    <property type="entry name" value="GRX_PICOT_like"/>
    <property type="match status" value="1"/>
</dbReference>
<dbReference type="AlphaFoldDB" id="A0A0X3NS90"/>
<reference evidence="6" key="1">
    <citation type="submission" date="2016-01" db="EMBL/GenBank/DDBJ databases">
        <title>Reference transcriptome for the parasite Schistocephalus solidus: insights into the molecular evolution of parasitism.</title>
        <authorList>
            <person name="Hebert F.O."/>
            <person name="Grambauer S."/>
            <person name="Barber I."/>
            <person name="Landry C.R."/>
            <person name="Aubin-Horth N."/>
        </authorList>
    </citation>
    <scope>NUCLEOTIDE SEQUENCE</scope>
</reference>
<organism evidence="6">
    <name type="scientific">Schistocephalus solidus</name>
    <name type="common">Tapeworm</name>
    <dbReference type="NCBI Taxonomy" id="70667"/>
    <lineage>
        <taxon>Eukaryota</taxon>
        <taxon>Metazoa</taxon>
        <taxon>Spiralia</taxon>
        <taxon>Lophotrochozoa</taxon>
        <taxon>Platyhelminthes</taxon>
        <taxon>Cestoda</taxon>
        <taxon>Eucestoda</taxon>
        <taxon>Diphyllobothriidea</taxon>
        <taxon>Diphyllobothriidae</taxon>
        <taxon>Schistocephalus</taxon>
    </lineage>
</organism>
<dbReference type="PANTHER" id="PTHR10293:SF73">
    <property type="entry name" value="GLUTAREDOXIN-3"/>
    <property type="match status" value="1"/>
</dbReference>
<dbReference type="EMBL" id="GEEE01020760">
    <property type="protein sequence ID" value="JAP42465.1"/>
    <property type="molecule type" value="Transcribed_RNA"/>
</dbReference>
<dbReference type="InterPro" id="IPR036249">
    <property type="entry name" value="Thioredoxin-like_sf"/>
</dbReference>
<keyword evidence="2" id="KW-0408">Iron</keyword>
<dbReference type="InterPro" id="IPR004480">
    <property type="entry name" value="Monothiol_GRX-rel"/>
</dbReference>
<name>A0A0X3NS90_SCHSO</name>
<gene>
    <name evidence="6" type="primary">GLRX3</name>
    <name evidence="6" type="ORF">TR160776</name>
</gene>
<dbReference type="GO" id="GO:0046872">
    <property type="term" value="F:metal ion binding"/>
    <property type="evidence" value="ECO:0007669"/>
    <property type="project" value="UniProtKB-KW"/>
</dbReference>
<evidence type="ECO:0000259" key="4">
    <source>
        <dbReference type="Pfam" id="PF00085"/>
    </source>
</evidence>
<dbReference type="NCBIfam" id="TIGR00365">
    <property type="entry name" value="Grx4 family monothiol glutaredoxin"/>
    <property type="match status" value="1"/>
</dbReference>